<gene>
    <name evidence="8" type="ORF">FB473_002659</name>
</gene>
<keyword evidence="9" id="KW-1185">Reference proteome</keyword>
<feature type="transmembrane region" description="Helical" evidence="7">
    <location>
        <begin position="307"/>
        <end position="325"/>
    </location>
</feature>
<feature type="transmembrane region" description="Helical" evidence="7">
    <location>
        <begin position="239"/>
        <end position="262"/>
    </location>
</feature>
<dbReference type="InterPro" id="IPR045018">
    <property type="entry name" value="Azg-like"/>
</dbReference>
<protein>
    <submittedName>
        <fullName evidence="8">AGZA family xanthine/uracil permease-like MFS transporter</fullName>
    </submittedName>
</protein>
<sequence>MSAISPSGTQSGAADGDLSGLDKWFEITKRGSSVAREVRGGLVTFFTMAYIIALNPLIIGTAVDKNGNLVSGAPKFTDAAMTVVDGAAVGQSIAMVAAVTALIAGIMTILMGVVGRFPIGLATGLGLNAMLAYVIAPTMTWPQAMGLVVCEGIVITILVLTGFREAVFRAVPPTLRIAISVGIGLFITLVGLADAGIIRAGDPLVQLGIGGSLTGWPIFVFVVTLFVLLFLYQRKVKGAMLWAIAAGTVLAVILEVATSIGAQSDDNVTGWALNVPAFPGWDAFAAPNLGLLGRVDVFGGFAPDGHATLGTVLTGVMLVFSLLLADFFDTMGTVVAIGAEGNLLNESGEPPHLREILLVDSLAALAGGAGSVSSNTSYIESTAGVAEGARTGLASVVTGAAFVLALFVTPVVNMVPSEAVAPVLVLVGFLMMMQVGQIDWPDLEISVPAFVTIVLMPFSYSITVGIGAGFITYVAMKIFAGKAGKVHVLMWVVSALFVIYFAQSLISGWFS</sequence>
<feature type="transmembrane region" description="Helical" evidence="7">
    <location>
        <begin position="450"/>
        <end position="476"/>
    </location>
</feature>
<comment type="similarity">
    <text evidence="2">Belongs to the nucleobase:cation symporter-2 (NCS2) (TC 2.A.40) family. Azg-like subfamily.</text>
</comment>
<comment type="subcellular location">
    <subcellularLocation>
        <location evidence="1">Endomembrane system</location>
        <topology evidence="1">Multi-pass membrane protein</topology>
    </subcellularLocation>
</comment>
<feature type="transmembrane region" description="Helical" evidence="7">
    <location>
        <begin position="83"/>
        <end position="110"/>
    </location>
</feature>
<evidence type="ECO:0000256" key="6">
    <source>
        <dbReference type="ARBA" id="ARBA00023136"/>
    </source>
</evidence>
<dbReference type="Proteomes" id="UP000749311">
    <property type="component" value="Unassembled WGS sequence"/>
</dbReference>
<feature type="transmembrane region" description="Helical" evidence="7">
    <location>
        <begin position="40"/>
        <end position="63"/>
    </location>
</feature>
<dbReference type="PANTHER" id="PTHR43337">
    <property type="entry name" value="XANTHINE/URACIL PERMEASE C887.17-RELATED"/>
    <property type="match status" value="1"/>
</dbReference>
<keyword evidence="6 7" id="KW-0472">Membrane</keyword>
<keyword evidence="4 7" id="KW-0812">Transmembrane</keyword>
<evidence type="ECO:0000256" key="1">
    <source>
        <dbReference type="ARBA" id="ARBA00004127"/>
    </source>
</evidence>
<comment type="caution">
    <text evidence="8">The sequence shown here is derived from an EMBL/GenBank/DDBJ whole genome shotgun (WGS) entry which is preliminary data.</text>
</comment>
<feature type="transmembrane region" description="Helical" evidence="7">
    <location>
        <begin position="393"/>
        <end position="412"/>
    </location>
</feature>
<proteinExistence type="inferred from homology"/>
<dbReference type="Pfam" id="PF00860">
    <property type="entry name" value="Xan_ur_permease"/>
    <property type="match status" value="1"/>
</dbReference>
<feature type="transmembrane region" description="Helical" evidence="7">
    <location>
        <begin position="419"/>
        <end position="438"/>
    </location>
</feature>
<evidence type="ECO:0000256" key="3">
    <source>
        <dbReference type="ARBA" id="ARBA00022448"/>
    </source>
</evidence>
<feature type="transmembrane region" description="Helical" evidence="7">
    <location>
        <begin position="141"/>
        <end position="163"/>
    </location>
</feature>
<keyword evidence="5 7" id="KW-1133">Transmembrane helix</keyword>
<name>A0ABX0SI44_9ACTN</name>
<dbReference type="RefSeq" id="WP_243863572.1">
    <property type="nucleotide sequence ID" value="NZ_BAAAOO010000007.1"/>
</dbReference>
<dbReference type="EMBL" id="JAAMOZ010000001">
    <property type="protein sequence ID" value="NIH58014.1"/>
    <property type="molecule type" value="Genomic_DNA"/>
</dbReference>
<feature type="transmembrane region" description="Helical" evidence="7">
    <location>
        <begin position="213"/>
        <end position="232"/>
    </location>
</feature>
<evidence type="ECO:0000313" key="9">
    <source>
        <dbReference type="Proteomes" id="UP000749311"/>
    </source>
</evidence>
<evidence type="ECO:0000256" key="2">
    <source>
        <dbReference type="ARBA" id="ARBA00005697"/>
    </source>
</evidence>
<feature type="transmembrane region" description="Helical" evidence="7">
    <location>
        <begin position="488"/>
        <end position="510"/>
    </location>
</feature>
<feature type="transmembrane region" description="Helical" evidence="7">
    <location>
        <begin position="117"/>
        <end position="135"/>
    </location>
</feature>
<evidence type="ECO:0000256" key="5">
    <source>
        <dbReference type="ARBA" id="ARBA00022989"/>
    </source>
</evidence>
<evidence type="ECO:0000256" key="4">
    <source>
        <dbReference type="ARBA" id="ARBA00022692"/>
    </source>
</evidence>
<dbReference type="PANTHER" id="PTHR43337:SF1">
    <property type="entry name" value="XANTHINE_URACIL PERMEASE C887.17-RELATED"/>
    <property type="match status" value="1"/>
</dbReference>
<accession>A0ABX0SI44</accession>
<keyword evidence="3" id="KW-0813">Transport</keyword>
<evidence type="ECO:0000313" key="8">
    <source>
        <dbReference type="EMBL" id="NIH58014.1"/>
    </source>
</evidence>
<reference evidence="8 9" key="1">
    <citation type="submission" date="2020-02" db="EMBL/GenBank/DDBJ databases">
        <title>Sequencing the genomes of 1000 actinobacteria strains.</title>
        <authorList>
            <person name="Klenk H.-P."/>
        </authorList>
    </citation>
    <scope>NUCLEOTIDE SEQUENCE [LARGE SCALE GENOMIC DNA]</scope>
    <source>
        <strain evidence="8 9">DSM 19609</strain>
    </source>
</reference>
<feature type="transmembrane region" description="Helical" evidence="7">
    <location>
        <begin position="175"/>
        <end position="193"/>
    </location>
</feature>
<evidence type="ECO:0000256" key="7">
    <source>
        <dbReference type="SAM" id="Phobius"/>
    </source>
</evidence>
<dbReference type="InterPro" id="IPR006043">
    <property type="entry name" value="NCS2"/>
</dbReference>
<organism evidence="8 9">
    <name type="scientific">Brooklawnia cerclae</name>
    <dbReference type="NCBI Taxonomy" id="349934"/>
    <lineage>
        <taxon>Bacteria</taxon>
        <taxon>Bacillati</taxon>
        <taxon>Actinomycetota</taxon>
        <taxon>Actinomycetes</taxon>
        <taxon>Propionibacteriales</taxon>
        <taxon>Propionibacteriaceae</taxon>
        <taxon>Brooklawnia</taxon>
    </lineage>
</organism>